<sequence>MLERTPAERELACSFTQGSTRFNVRGLQIDHHRDRSVTMTYRLDIEQPNRPEEQWEVALPWGDTSFVDVLTSPAPEPGRLDMLASLVRSLLGEWWETKGYERQAAKMGRRL</sequence>
<dbReference type="AlphaFoldDB" id="A0A3R7IAA1"/>
<organism evidence="1 2">
    <name type="scientific">Streptomyces xinghaiensis</name>
    <dbReference type="NCBI Taxonomy" id="1038928"/>
    <lineage>
        <taxon>Bacteria</taxon>
        <taxon>Bacillati</taxon>
        <taxon>Actinomycetota</taxon>
        <taxon>Actinomycetes</taxon>
        <taxon>Kitasatosporales</taxon>
        <taxon>Streptomycetaceae</taxon>
        <taxon>Streptomyces</taxon>
    </lineage>
</organism>
<evidence type="ECO:0000313" key="1">
    <source>
        <dbReference type="EMBL" id="RKM97258.1"/>
    </source>
</evidence>
<accession>A0A3R7IAA1</accession>
<protein>
    <submittedName>
        <fullName evidence="1">Uncharacterized protein</fullName>
    </submittedName>
</protein>
<comment type="caution">
    <text evidence="1">The sequence shown here is derived from an EMBL/GenBank/DDBJ whole genome shotgun (WGS) entry which is preliminary data.</text>
</comment>
<gene>
    <name evidence="1" type="ORF">SFRA_008470</name>
</gene>
<reference evidence="1 2" key="1">
    <citation type="journal article" date="2014" name="Genome Announc.">
        <title>Draft Genome Sequence of Streptomyces fradiae ATCC 19609, a Strain Highly Sensitive to Antibiotics.</title>
        <authorList>
            <person name="Bekker O.B."/>
            <person name="Klimina K.M."/>
            <person name="Vatlin A.A."/>
            <person name="Zakharevich N.V."/>
            <person name="Kasianov A.S."/>
            <person name="Danilenko V.N."/>
        </authorList>
    </citation>
    <scope>NUCLEOTIDE SEQUENCE [LARGE SCALE GENOMIC DNA]</scope>
    <source>
        <strain evidence="1 2">ATCC 19609</strain>
    </source>
</reference>
<name>A0A3R7IAA1_9ACTN</name>
<dbReference type="RefSeq" id="WP_050363513.1">
    <property type="nucleotide sequence ID" value="NZ_CP134822.1"/>
</dbReference>
<dbReference type="Proteomes" id="UP000028058">
    <property type="component" value="Unassembled WGS sequence"/>
</dbReference>
<proteinExistence type="predicted"/>
<evidence type="ECO:0000313" key="2">
    <source>
        <dbReference type="Proteomes" id="UP000028058"/>
    </source>
</evidence>
<keyword evidence="2" id="KW-1185">Reference proteome</keyword>
<dbReference type="OrthoDB" id="4315031at2"/>
<dbReference type="EMBL" id="JNAD02000003">
    <property type="protein sequence ID" value="RKM97258.1"/>
    <property type="molecule type" value="Genomic_DNA"/>
</dbReference>